<comment type="catalytic activity">
    <reaction evidence="15">
        <text>a 1,2-diacyl-sn-glycero-3-phosphoethanolamine(in) = a 1,2-diacyl-sn-glycero-3-phosphoethanolamine(out)</text>
        <dbReference type="Rhea" id="RHEA:38895"/>
        <dbReference type="ChEBI" id="CHEBI:64612"/>
    </reaction>
</comment>
<sequence>MPRYHADADTLEDQPLMDSHERRMSDPRAAELSVEDDDGDDADEEALQARRRARALRLWLHADNLDQFYIEVYAYFYGKGADCILLNRAALFILPLTRSGLYSDSDYDDDAPPVARPQSRRSRAAAAAHRQQGFRNLANSTLGPDLAIPHASSAVGQQQRGRTMPRYHADADTLEDHPLMDSHERRMSDPRAAELSFYIEVYAYFYGKGADCILLNKAALFIRVAIVIGLVVFLSSCLKYSALHHISAPTPIADIIDGDCPNLHPLLKFALLCATGIWGLQFVGLWRQRTSLYQMRDFFAHVLDIPDSDIQTASWPDVLGRLERLAAEHPHPSMTASARPSSRAAVSAPASSTPIPAPGCSQIDITARIMRKDNYLIGLFAGDGLLDLRVPLPFIGPALSPCLTTLLEWNIEFCVMGLLFMDRRAWRHGMGRGRASNDRAAAAARAESATKLHQIFVIMAVLNAVFAPVLALFMVAYFFFRYGDEYYRNPGSIGTRRFSPLARWKFRELNEVPHLFERRLVQAHDPTLEYLSQFPSERTSIIARLVSFLLGSVGGVMLVFTVLYPDLLLHLEITPERTPVFWLGLIGSVLAVTRGMRTPDAAAAYDPERRLHEVVAHTHYCPPRWSAKPYAESVRAEVAGLFPPRPALYVNELVGLFVAPLVLGWTLPMRARQVVDFLFDHTVYVPGLGYVYDGATFAPQQQPVVENAAVSVPDVSVTPAAVPGVSGLAAGSSEFSDENDLDEQAEMKMTKSILHFKETHPAWQPSAATSQHLRAVMQAHRDLNAQDPTLHLSIYESVVLNRASRTSPRHARGLGGRRAVSQSRVLRAPMAAAGTSGVDPALHKDLTSAPELYHAPTPQDQGKVVGKVELPPGNPFEVTWPAMAEGSVAAVQEPVEQQQPQTGFPAPPGQQQPPQPVLERSVFWVHHHRRRTTVDSSLRPTTRPDSIPLPGRARRLHERGN</sequence>
<reference evidence="20 21" key="1">
    <citation type="submission" date="2009-11" db="EMBL/GenBank/DDBJ databases">
        <title>Annotation of Allomyces macrogynus ATCC 38327.</title>
        <authorList>
            <consortium name="The Broad Institute Genome Sequencing Platform"/>
            <person name="Russ C."/>
            <person name="Cuomo C."/>
            <person name="Burger G."/>
            <person name="Gray M.W."/>
            <person name="Holland P.W.H."/>
            <person name="King N."/>
            <person name="Lang F.B.F."/>
            <person name="Roger A.J."/>
            <person name="Ruiz-Trillo I."/>
            <person name="Young S.K."/>
            <person name="Zeng Q."/>
            <person name="Gargeya S."/>
            <person name="Fitzgerald M."/>
            <person name="Haas B."/>
            <person name="Abouelleil A."/>
            <person name="Alvarado L."/>
            <person name="Arachchi H.M."/>
            <person name="Berlin A."/>
            <person name="Chapman S.B."/>
            <person name="Gearin G."/>
            <person name="Goldberg J."/>
            <person name="Griggs A."/>
            <person name="Gujja S."/>
            <person name="Hansen M."/>
            <person name="Heiman D."/>
            <person name="Howarth C."/>
            <person name="Larimer J."/>
            <person name="Lui A."/>
            <person name="MacDonald P.J.P."/>
            <person name="McCowen C."/>
            <person name="Montmayeur A."/>
            <person name="Murphy C."/>
            <person name="Neiman D."/>
            <person name="Pearson M."/>
            <person name="Priest M."/>
            <person name="Roberts A."/>
            <person name="Saif S."/>
            <person name="Shea T."/>
            <person name="Sisk P."/>
            <person name="Stolte C."/>
            <person name="Sykes S."/>
            <person name="Wortman J."/>
            <person name="Nusbaum C."/>
            <person name="Birren B."/>
        </authorList>
    </citation>
    <scope>NUCLEOTIDE SEQUENCE [LARGE SCALE GENOMIC DNA]</scope>
    <source>
        <strain evidence="20 21">ATCC 38327</strain>
    </source>
</reference>
<evidence type="ECO:0000256" key="11">
    <source>
        <dbReference type="ARBA" id="ARBA00023034"/>
    </source>
</evidence>
<feature type="compositionally biased region" description="Basic and acidic residues" evidence="19">
    <location>
        <begin position="18"/>
        <end position="29"/>
    </location>
</feature>
<feature type="transmembrane region" description="Helical" evidence="18">
    <location>
        <begin position="220"/>
        <end position="242"/>
    </location>
</feature>
<dbReference type="VEuPathDB" id="FungiDB:AMAG_05249"/>
<feature type="transmembrane region" description="Helical" evidence="18">
    <location>
        <begin position="375"/>
        <end position="392"/>
    </location>
</feature>
<feature type="region of interest" description="Disordered" evidence="19">
    <location>
        <begin position="931"/>
        <end position="961"/>
    </location>
</feature>
<evidence type="ECO:0000256" key="19">
    <source>
        <dbReference type="SAM" id="MobiDB-lite"/>
    </source>
</evidence>
<feature type="region of interest" description="Disordered" evidence="19">
    <location>
        <begin position="1"/>
        <end position="42"/>
    </location>
</feature>
<dbReference type="Proteomes" id="UP000054350">
    <property type="component" value="Unassembled WGS sequence"/>
</dbReference>
<evidence type="ECO:0000256" key="14">
    <source>
        <dbReference type="ARBA" id="ARBA00024479"/>
    </source>
</evidence>
<dbReference type="GO" id="GO:0005776">
    <property type="term" value="C:autophagosome"/>
    <property type="evidence" value="ECO:0007669"/>
    <property type="project" value="TreeGrafter"/>
</dbReference>
<dbReference type="GO" id="GO:0030659">
    <property type="term" value="C:cytoplasmic vesicle membrane"/>
    <property type="evidence" value="ECO:0007669"/>
    <property type="project" value="UniProtKB-SubCell"/>
</dbReference>
<feature type="compositionally biased region" description="Pro residues" evidence="19">
    <location>
        <begin position="905"/>
        <end position="915"/>
    </location>
</feature>
<feature type="transmembrane region" description="Helical" evidence="18">
    <location>
        <begin position="648"/>
        <end position="667"/>
    </location>
</feature>
<keyword evidence="7 18" id="KW-0813">Transport</keyword>
<organism evidence="20 21">
    <name type="scientific">Allomyces macrogynus (strain ATCC 38327)</name>
    <name type="common">Allomyces javanicus var. macrogynus</name>
    <dbReference type="NCBI Taxonomy" id="578462"/>
    <lineage>
        <taxon>Eukaryota</taxon>
        <taxon>Fungi</taxon>
        <taxon>Fungi incertae sedis</taxon>
        <taxon>Blastocladiomycota</taxon>
        <taxon>Blastocladiomycetes</taxon>
        <taxon>Blastocladiales</taxon>
        <taxon>Blastocladiaceae</taxon>
        <taxon>Allomyces</taxon>
    </lineage>
</organism>
<feature type="compositionally biased region" description="Polar residues" evidence="19">
    <location>
        <begin position="934"/>
        <end position="944"/>
    </location>
</feature>
<feature type="compositionally biased region" description="Acidic residues" evidence="19">
    <location>
        <begin position="33"/>
        <end position="42"/>
    </location>
</feature>
<keyword evidence="21" id="KW-1185">Reference proteome</keyword>
<evidence type="ECO:0000313" key="20">
    <source>
        <dbReference type="EMBL" id="KNE59788.1"/>
    </source>
</evidence>
<dbReference type="PANTHER" id="PTHR13038:SF10">
    <property type="entry name" value="AUTOPHAGY-RELATED PROTEIN 9"/>
    <property type="match status" value="1"/>
</dbReference>
<protein>
    <recommendedName>
        <fullName evidence="6 18">Autophagy-related protein 9</fullName>
    </recommendedName>
</protein>
<evidence type="ECO:0000256" key="16">
    <source>
        <dbReference type="ARBA" id="ARBA00024621"/>
    </source>
</evidence>
<comment type="function">
    <text evidence="18">Phospholipid scramblase involved in autophagy. Cycles between the preautophagosomal structure/phagophore assembly site (PAS) and the cytoplasmic vesicle pool and supplies membrane for the growing autophagosome. Lipid scramblase activity plays a key role in preautophagosomal structure/phagophore assembly by distributing the phospholipids that arrive through ATG2 from the cytoplasmic to the luminal leaflet of the bilayer, thereby driving autophagosomal membrane expansion.</text>
</comment>
<dbReference type="GO" id="GO:0006869">
    <property type="term" value="P:lipid transport"/>
    <property type="evidence" value="ECO:0007669"/>
    <property type="project" value="UniProtKB-KW"/>
</dbReference>
<evidence type="ECO:0000256" key="6">
    <source>
        <dbReference type="ARBA" id="ARBA00018074"/>
    </source>
</evidence>
<comment type="caution">
    <text evidence="18">Lacks conserved residue(s) required for the propagation of feature annotation.</text>
</comment>
<keyword evidence="13 18" id="KW-0472">Membrane</keyword>
<evidence type="ECO:0000256" key="1">
    <source>
        <dbReference type="ARBA" id="ARBA00004439"/>
    </source>
</evidence>
<evidence type="ECO:0000256" key="3">
    <source>
        <dbReference type="ARBA" id="ARBA00004511"/>
    </source>
</evidence>
<keyword evidence="12 18" id="KW-0445">Lipid transport</keyword>
<dbReference type="OrthoDB" id="2020634at2759"/>
<feature type="compositionally biased region" description="Basic residues" evidence="19">
    <location>
        <begin position="952"/>
        <end position="961"/>
    </location>
</feature>
<feature type="region of interest" description="Disordered" evidence="19">
    <location>
        <begin position="894"/>
        <end position="915"/>
    </location>
</feature>
<accession>A0A0L0SB43</accession>
<evidence type="ECO:0000256" key="9">
    <source>
        <dbReference type="ARBA" id="ARBA00022989"/>
    </source>
</evidence>
<evidence type="ECO:0000256" key="13">
    <source>
        <dbReference type="ARBA" id="ARBA00023136"/>
    </source>
</evidence>
<dbReference type="GO" id="GO:0061709">
    <property type="term" value="P:reticulophagy"/>
    <property type="evidence" value="ECO:0007669"/>
    <property type="project" value="TreeGrafter"/>
</dbReference>
<evidence type="ECO:0000256" key="8">
    <source>
        <dbReference type="ARBA" id="ARBA00022692"/>
    </source>
</evidence>
<evidence type="ECO:0000256" key="2">
    <source>
        <dbReference type="ARBA" id="ARBA00004477"/>
    </source>
</evidence>
<feature type="compositionally biased region" description="Low complexity" evidence="19">
    <location>
        <begin position="894"/>
        <end position="904"/>
    </location>
</feature>
<dbReference type="GO" id="GO:0000139">
    <property type="term" value="C:Golgi membrane"/>
    <property type="evidence" value="ECO:0007669"/>
    <property type="project" value="UniProtKB-SubCell"/>
</dbReference>
<comment type="similarity">
    <text evidence="5 18">Belongs to the ATG9 family.</text>
</comment>
<comment type="subcellular location">
    <subcellularLocation>
        <location evidence="1">Cytoplasmic vesicle membrane</location>
        <topology evidence="1">Multi-pass membrane protein</topology>
    </subcellularLocation>
    <subcellularLocation>
        <location evidence="2">Endoplasmic reticulum membrane</location>
        <topology evidence="2">Multi-pass membrane protein</topology>
    </subcellularLocation>
    <subcellularLocation>
        <location evidence="4">Golgi apparatus membrane</location>
        <topology evidence="4">Multi-pass membrane protein</topology>
    </subcellularLocation>
    <subcellularLocation>
        <location evidence="3 18">Preautophagosomal structure membrane</location>
        <topology evidence="3 18">Multi-pass membrane protein</topology>
    </subcellularLocation>
</comment>
<evidence type="ECO:0000256" key="18">
    <source>
        <dbReference type="RuleBase" id="RU364027"/>
    </source>
</evidence>
<feature type="region of interest" description="Disordered" evidence="19">
    <location>
        <begin position="332"/>
        <end position="355"/>
    </location>
</feature>
<evidence type="ECO:0000313" key="21">
    <source>
        <dbReference type="Proteomes" id="UP000054350"/>
    </source>
</evidence>
<feature type="transmembrane region" description="Helical" evidence="18">
    <location>
        <begin position="266"/>
        <end position="286"/>
    </location>
</feature>
<feature type="transmembrane region" description="Helical" evidence="18">
    <location>
        <begin position="455"/>
        <end position="480"/>
    </location>
</feature>
<evidence type="ECO:0000256" key="12">
    <source>
        <dbReference type="ARBA" id="ARBA00023055"/>
    </source>
</evidence>
<dbReference type="Pfam" id="PF04109">
    <property type="entry name" value="ATG9"/>
    <property type="match status" value="1"/>
</dbReference>
<dbReference type="STRING" id="578462.A0A0L0SB43"/>
<evidence type="ECO:0000256" key="10">
    <source>
        <dbReference type="ARBA" id="ARBA00023006"/>
    </source>
</evidence>
<evidence type="ECO:0000256" key="5">
    <source>
        <dbReference type="ARBA" id="ARBA00006185"/>
    </source>
</evidence>
<feature type="compositionally biased region" description="Low complexity" evidence="19">
    <location>
        <begin position="332"/>
        <end position="354"/>
    </location>
</feature>
<keyword evidence="10 18" id="KW-0072">Autophagy</keyword>
<feature type="transmembrane region" description="Helical" evidence="18">
    <location>
        <begin position="579"/>
        <end position="596"/>
    </location>
</feature>
<dbReference type="GO" id="GO:0034045">
    <property type="term" value="C:phagophore assembly site membrane"/>
    <property type="evidence" value="ECO:0007669"/>
    <property type="project" value="UniProtKB-SubCell"/>
</dbReference>
<keyword evidence="8 18" id="KW-0812">Transmembrane</keyword>
<reference evidence="21" key="2">
    <citation type="submission" date="2009-11" db="EMBL/GenBank/DDBJ databases">
        <title>The Genome Sequence of Allomyces macrogynus strain ATCC 38327.</title>
        <authorList>
            <consortium name="The Broad Institute Genome Sequencing Platform"/>
            <person name="Russ C."/>
            <person name="Cuomo C."/>
            <person name="Shea T."/>
            <person name="Young S.K."/>
            <person name="Zeng Q."/>
            <person name="Koehrsen M."/>
            <person name="Haas B."/>
            <person name="Borodovsky M."/>
            <person name="Guigo R."/>
            <person name="Alvarado L."/>
            <person name="Berlin A."/>
            <person name="Borenstein D."/>
            <person name="Chen Z."/>
            <person name="Engels R."/>
            <person name="Freedman E."/>
            <person name="Gellesch M."/>
            <person name="Goldberg J."/>
            <person name="Griggs A."/>
            <person name="Gujja S."/>
            <person name="Heiman D."/>
            <person name="Hepburn T."/>
            <person name="Howarth C."/>
            <person name="Jen D."/>
            <person name="Larson L."/>
            <person name="Lewis B."/>
            <person name="Mehta T."/>
            <person name="Park D."/>
            <person name="Pearson M."/>
            <person name="Roberts A."/>
            <person name="Saif S."/>
            <person name="Shenoy N."/>
            <person name="Sisk P."/>
            <person name="Stolte C."/>
            <person name="Sykes S."/>
            <person name="Walk T."/>
            <person name="White J."/>
            <person name="Yandava C."/>
            <person name="Burger G."/>
            <person name="Gray M.W."/>
            <person name="Holland P.W.H."/>
            <person name="King N."/>
            <person name="Lang F.B.F."/>
            <person name="Roger A.J."/>
            <person name="Ruiz-Trillo I."/>
            <person name="Lander E."/>
            <person name="Nusbaum C."/>
        </authorList>
    </citation>
    <scope>NUCLEOTIDE SEQUENCE [LARGE SCALE GENOMIC DNA]</scope>
    <source>
        <strain evidence="21">ATCC 38327</strain>
    </source>
</reference>
<dbReference type="PANTHER" id="PTHR13038">
    <property type="entry name" value="APG9 AUTOPHAGY 9"/>
    <property type="match status" value="1"/>
</dbReference>
<evidence type="ECO:0000256" key="7">
    <source>
        <dbReference type="ARBA" id="ARBA00022448"/>
    </source>
</evidence>
<dbReference type="GO" id="GO:0034497">
    <property type="term" value="P:protein localization to phagophore assembly site"/>
    <property type="evidence" value="ECO:0007669"/>
    <property type="project" value="TreeGrafter"/>
</dbReference>
<dbReference type="eggNOG" id="KOG2173">
    <property type="taxonomic scope" value="Eukaryota"/>
</dbReference>
<proteinExistence type="inferred from homology"/>
<evidence type="ECO:0000256" key="15">
    <source>
        <dbReference type="ARBA" id="ARBA00024615"/>
    </source>
</evidence>
<gene>
    <name evidence="20" type="ORF">AMAG_05249</name>
</gene>
<evidence type="ECO:0000256" key="4">
    <source>
        <dbReference type="ARBA" id="ARBA00004653"/>
    </source>
</evidence>
<comment type="catalytic activity">
    <reaction evidence="14">
        <text>a 1,2-diacyl-sn-glycero-3-phospho-L-serine(in) = a 1,2-diacyl-sn-glycero-3-phospho-L-serine(out)</text>
        <dbReference type="Rhea" id="RHEA:38663"/>
        <dbReference type="ChEBI" id="CHEBI:57262"/>
    </reaction>
</comment>
<evidence type="ECO:0000256" key="17">
    <source>
        <dbReference type="ARBA" id="ARBA00024631"/>
    </source>
</evidence>
<dbReference type="EMBL" id="GG745335">
    <property type="protein sequence ID" value="KNE59788.1"/>
    <property type="molecule type" value="Genomic_DNA"/>
</dbReference>
<dbReference type="AlphaFoldDB" id="A0A0L0SB43"/>
<dbReference type="InterPro" id="IPR007241">
    <property type="entry name" value="Autophagy-rel_prot_9"/>
</dbReference>
<comment type="catalytic activity">
    <reaction evidence="17">
        <text>a 1,2-diacyl-sn-glycero-3-phosphocholine(in) = a 1,2-diacyl-sn-glycero-3-phosphocholine(out)</text>
        <dbReference type="Rhea" id="RHEA:38571"/>
        <dbReference type="ChEBI" id="CHEBI:57643"/>
    </reaction>
</comment>
<keyword evidence="11" id="KW-0333">Golgi apparatus</keyword>
<comment type="catalytic activity">
    <reaction evidence="16">
        <text>a 1,2-diacyl-sn-glycero-3-phospho-(1D-myo-inositol-3-phosphate)(in) = a 1,2-diacyl-sn-glycero-3-phospho-(1D-myo-inositol-3-phosphate)(out)</text>
        <dbReference type="Rhea" id="RHEA:67920"/>
        <dbReference type="ChEBI" id="CHEBI:58088"/>
    </reaction>
</comment>
<feature type="transmembrane region" description="Helical" evidence="18">
    <location>
        <begin position="541"/>
        <end position="567"/>
    </location>
</feature>
<dbReference type="GO" id="GO:0000422">
    <property type="term" value="P:autophagy of mitochondrion"/>
    <property type="evidence" value="ECO:0007669"/>
    <property type="project" value="TreeGrafter"/>
</dbReference>
<dbReference type="GO" id="GO:0034727">
    <property type="term" value="P:piecemeal microautophagy of the nucleus"/>
    <property type="evidence" value="ECO:0007669"/>
    <property type="project" value="TreeGrafter"/>
</dbReference>
<keyword evidence="9 18" id="KW-1133">Transmembrane helix</keyword>
<dbReference type="GO" id="GO:0005789">
    <property type="term" value="C:endoplasmic reticulum membrane"/>
    <property type="evidence" value="ECO:0007669"/>
    <property type="project" value="UniProtKB-SubCell"/>
</dbReference>
<name>A0A0L0SB43_ALLM3</name>
<feature type="region of interest" description="Disordered" evidence="19">
    <location>
        <begin position="104"/>
        <end position="126"/>
    </location>
</feature>